<accession>A0AAD7WK45</accession>
<feature type="region of interest" description="Disordered" evidence="1">
    <location>
        <begin position="64"/>
        <end position="108"/>
    </location>
</feature>
<evidence type="ECO:0000313" key="2">
    <source>
        <dbReference type="EMBL" id="KAJ8399808.1"/>
    </source>
</evidence>
<evidence type="ECO:0000313" key="3">
    <source>
        <dbReference type="Proteomes" id="UP001221898"/>
    </source>
</evidence>
<evidence type="ECO:0000256" key="1">
    <source>
        <dbReference type="SAM" id="MobiDB-lite"/>
    </source>
</evidence>
<protein>
    <submittedName>
        <fullName evidence="2">Uncharacterized protein</fullName>
    </submittedName>
</protein>
<keyword evidence="3" id="KW-1185">Reference proteome</keyword>
<reference evidence="2" key="1">
    <citation type="journal article" date="2023" name="Science">
        <title>Genome structures resolve the early diversification of teleost fishes.</title>
        <authorList>
            <person name="Parey E."/>
            <person name="Louis A."/>
            <person name="Montfort J."/>
            <person name="Bouchez O."/>
            <person name="Roques C."/>
            <person name="Iampietro C."/>
            <person name="Lluch J."/>
            <person name="Castinel A."/>
            <person name="Donnadieu C."/>
            <person name="Desvignes T."/>
            <person name="Floi Bucao C."/>
            <person name="Jouanno E."/>
            <person name="Wen M."/>
            <person name="Mejri S."/>
            <person name="Dirks R."/>
            <person name="Jansen H."/>
            <person name="Henkel C."/>
            <person name="Chen W.J."/>
            <person name="Zahm M."/>
            <person name="Cabau C."/>
            <person name="Klopp C."/>
            <person name="Thompson A.W."/>
            <person name="Robinson-Rechavi M."/>
            <person name="Braasch I."/>
            <person name="Lecointre G."/>
            <person name="Bobe J."/>
            <person name="Postlethwait J.H."/>
            <person name="Berthelot C."/>
            <person name="Roest Crollius H."/>
            <person name="Guiguen Y."/>
        </authorList>
    </citation>
    <scope>NUCLEOTIDE SEQUENCE</scope>
    <source>
        <strain evidence="2">NC1722</strain>
    </source>
</reference>
<name>A0AAD7WK45_9TELE</name>
<gene>
    <name evidence="2" type="ORF">AAFF_G00405380</name>
</gene>
<dbReference type="Proteomes" id="UP001221898">
    <property type="component" value="Unassembled WGS sequence"/>
</dbReference>
<comment type="caution">
    <text evidence="2">The sequence shown here is derived from an EMBL/GenBank/DDBJ whole genome shotgun (WGS) entry which is preliminary data.</text>
</comment>
<dbReference type="EMBL" id="JAINUG010000080">
    <property type="protein sequence ID" value="KAJ8399808.1"/>
    <property type="molecule type" value="Genomic_DNA"/>
</dbReference>
<sequence length="108" mass="11557">MTHQKNSDSVKSRREMTASLLIHIVTRNAQPTETLRFSRELQLLLNFPNLHLLLLSPLAATLPEGSTSTGPAGYETQRRAAVSGSQWPADPSFISAADPSTAVASGGN</sequence>
<organism evidence="2 3">
    <name type="scientific">Aldrovandia affinis</name>
    <dbReference type="NCBI Taxonomy" id="143900"/>
    <lineage>
        <taxon>Eukaryota</taxon>
        <taxon>Metazoa</taxon>
        <taxon>Chordata</taxon>
        <taxon>Craniata</taxon>
        <taxon>Vertebrata</taxon>
        <taxon>Euteleostomi</taxon>
        <taxon>Actinopterygii</taxon>
        <taxon>Neopterygii</taxon>
        <taxon>Teleostei</taxon>
        <taxon>Notacanthiformes</taxon>
        <taxon>Halosauridae</taxon>
        <taxon>Aldrovandia</taxon>
    </lineage>
</organism>
<proteinExistence type="predicted"/>
<dbReference type="AlphaFoldDB" id="A0AAD7WK45"/>